<reference evidence="2 3" key="1">
    <citation type="submission" date="2016-11" db="EMBL/GenBank/DDBJ databases">
        <authorList>
            <person name="Jaros S."/>
            <person name="Januszkiewicz K."/>
            <person name="Wedrychowicz H."/>
        </authorList>
    </citation>
    <scope>NUCLEOTIDE SEQUENCE [LARGE SCALE GENOMIC DNA]</scope>
</reference>
<feature type="region of interest" description="Disordered" evidence="1">
    <location>
        <begin position="566"/>
        <end position="644"/>
    </location>
</feature>
<protein>
    <submittedName>
        <fullName evidence="2">BQ5605_C016g08280 protein</fullName>
    </submittedName>
</protein>
<proteinExistence type="predicted"/>
<gene>
    <name evidence="2" type="primary">BQ5605_C016g08280</name>
    <name evidence="2" type="ORF">BQ5605_C016G08280</name>
</gene>
<feature type="compositionally biased region" description="Pro residues" evidence="1">
    <location>
        <begin position="330"/>
        <end position="339"/>
    </location>
</feature>
<evidence type="ECO:0000256" key="1">
    <source>
        <dbReference type="SAM" id="MobiDB-lite"/>
    </source>
</evidence>
<feature type="region of interest" description="Disordered" evidence="1">
    <location>
        <begin position="370"/>
        <end position="549"/>
    </location>
</feature>
<organism evidence="2 3">
    <name type="scientific">Microbotryum silenes-dioicae</name>
    <dbReference type="NCBI Taxonomy" id="796604"/>
    <lineage>
        <taxon>Eukaryota</taxon>
        <taxon>Fungi</taxon>
        <taxon>Dikarya</taxon>
        <taxon>Basidiomycota</taxon>
        <taxon>Pucciniomycotina</taxon>
        <taxon>Microbotryomycetes</taxon>
        <taxon>Microbotryales</taxon>
        <taxon>Microbotryaceae</taxon>
        <taxon>Microbotryum</taxon>
    </lineage>
</organism>
<accession>A0A2X0NZ86</accession>
<name>A0A2X0NZ86_9BASI</name>
<feature type="compositionally biased region" description="Polar residues" evidence="1">
    <location>
        <begin position="580"/>
        <end position="590"/>
    </location>
</feature>
<feature type="compositionally biased region" description="Polar residues" evidence="1">
    <location>
        <begin position="517"/>
        <end position="526"/>
    </location>
</feature>
<dbReference type="Proteomes" id="UP000249464">
    <property type="component" value="Unassembled WGS sequence"/>
</dbReference>
<feature type="compositionally biased region" description="Basic and acidic residues" evidence="1">
    <location>
        <begin position="466"/>
        <end position="495"/>
    </location>
</feature>
<feature type="compositionally biased region" description="Polar residues" evidence="1">
    <location>
        <begin position="288"/>
        <end position="305"/>
    </location>
</feature>
<dbReference type="AlphaFoldDB" id="A0A2X0NZ86"/>
<dbReference type="EMBL" id="FQNC01000018">
    <property type="protein sequence ID" value="SGY21834.1"/>
    <property type="molecule type" value="Genomic_DNA"/>
</dbReference>
<keyword evidence="3" id="KW-1185">Reference proteome</keyword>
<feature type="compositionally biased region" description="Low complexity" evidence="1">
    <location>
        <begin position="387"/>
        <end position="397"/>
    </location>
</feature>
<feature type="region of interest" description="Disordered" evidence="1">
    <location>
        <begin position="253"/>
        <end position="356"/>
    </location>
</feature>
<feature type="compositionally biased region" description="Low complexity" evidence="1">
    <location>
        <begin position="347"/>
        <end position="356"/>
    </location>
</feature>
<evidence type="ECO:0000313" key="2">
    <source>
        <dbReference type="EMBL" id="SGY21834.1"/>
    </source>
</evidence>
<feature type="compositionally biased region" description="Low complexity" evidence="1">
    <location>
        <begin position="606"/>
        <end position="620"/>
    </location>
</feature>
<evidence type="ECO:0000313" key="3">
    <source>
        <dbReference type="Proteomes" id="UP000249464"/>
    </source>
</evidence>
<sequence length="719" mass="78534">MVGPGESPIKAWIAQDTIAYSQEYNFQLGATMDKQRKLQLIETSGLDTGIDNVHLWATMTDSDLWIHVAIPLDVVRTFNHDSAEAFTALKEHIFTITSYDYVYASPVGYNLSAKRFEAMSPRLVLRVLEFRHYGLYRGLASRHSDKSVRDYRSQKSGHPELYRSIERIEHSNRESAQVSNQAQLLKQAHSGQASLETLPELYPHPKTRVSLGSRSGVDAAQVRVGGEREPEGIKQQLPLNGYLRAVNWTLPQFTGPSHWSPRDRTKAESPATAAPALSAQTVEPHPVASTSKAPTPMSTVQTASNPAPAVEPGANADPFQAPVTVLEPVRVPPVDSPPKIPKKESSKPLAASSSLSEVISSLKEVEEHFYEDWTPSSHPEHKRRRSASSSASSSTSIARRHPSSAATMADDDRMDVDDLHPSEDEKDESAISSSNALRSKPLSRASTCSPQLEENVKPLTIKIKGKHLELLSREEGYSQKRARLAPDEGPPRKMDAIIAERVPPLQPATERHLGDLSASSFRSSQMPRPGQLPTATFEPLTPLEDEDDSTQLSGILPLEMVTQVEGQPNAGQGQGRRGSFTPTQPESSRPNGRAASSPFTNPPPSLTATAAIIATSGPTSEASTIRATRHTSAHPTPILHDPTPKIFEEDIKPIPTPPTASTTKRAPEPNLAEFFAPAPGVAQVGHMEKDLDWLRLPEGFKAFVPSRPAVVKRWKKEVG</sequence>